<evidence type="ECO:0000313" key="3">
    <source>
        <dbReference type="EMBL" id="NOJ26056.1"/>
    </source>
</evidence>
<dbReference type="Proteomes" id="UP000576645">
    <property type="component" value="Unassembled WGS sequence"/>
</dbReference>
<dbReference type="EMBL" id="CP009620">
    <property type="protein sequence ID" value="AIW22832.1"/>
    <property type="molecule type" value="Genomic_DNA"/>
</dbReference>
<dbReference type="EMBL" id="VTXP01000025">
    <property type="protein sequence ID" value="NOJ26056.1"/>
    <property type="molecule type" value="Genomic_DNA"/>
</dbReference>
<feature type="transmembrane region" description="Helical" evidence="1">
    <location>
        <begin position="6"/>
        <end position="25"/>
    </location>
</feature>
<keyword evidence="1" id="KW-1133">Transmembrane helix</keyword>
<proteinExistence type="predicted"/>
<gene>
    <name evidence="3" type="ORF">F0238_25400</name>
    <name evidence="2" type="ORF">IX92_27700</name>
</gene>
<evidence type="ECO:0000313" key="4">
    <source>
        <dbReference type="Proteomes" id="UP000030081"/>
    </source>
</evidence>
<protein>
    <submittedName>
        <fullName evidence="3">Uncharacterized protein</fullName>
    </submittedName>
</protein>
<dbReference type="AlphaFoldDB" id="A0AAJ3EXL9"/>
<reference evidence="3 5" key="2">
    <citation type="submission" date="2019-09" db="EMBL/GenBank/DDBJ databases">
        <title>Draft genome sequencing and comparative genomics of hatchery-associated Vibrios.</title>
        <authorList>
            <person name="Kehlet-Delgado H."/>
            <person name="Mueller R.S."/>
        </authorList>
    </citation>
    <scope>NUCLEOTIDE SEQUENCE [LARGE SCALE GENOMIC DNA]</scope>
    <source>
        <strain evidence="3 5">09-121-3</strain>
    </source>
</reference>
<dbReference type="Proteomes" id="UP000030081">
    <property type="component" value="Plasmid p319"/>
</dbReference>
<evidence type="ECO:0000256" key="1">
    <source>
        <dbReference type="SAM" id="Phobius"/>
    </source>
</evidence>
<keyword evidence="1" id="KW-0812">Transmembrane</keyword>
<sequence>MWKKVYLVIIHLLAVIGISTVYLSVSASLGLNKQRTVVERPDGCLTGESDKEFSPEGKRAIHAQFSQCPNSDNIMKVWLQPDVGVTRYELLYESVYNSDEVIDISWRNANEIVIGIPSTVSPSLIASNNNGIEVYVESKKR</sequence>
<accession>A0AAJ3EXL9</accession>
<evidence type="ECO:0000313" key="5">
    <source>
        <dbReference type="Proteomes" id="UP000576645"/>
    </source>
</evidence>
<evidence type="ECO:0000313" key="2">
    <source>
        <dbReference type="EMBL" id="AIW22832.1"/>
    </source>
</evidence>
<keyword evidence="1" id="KW-0472">Membrane</keyword>
<keyword evidence="2" id="KW-0614">Plasmid</keyword>
<reference evidence="2 4" key="1">
    <citation type="submission" date="2014-10" db="EMBL/GenBank/DDBJ databases">
        <title>The Complete Genome Sequence for the Shellfish Pathogen Vibrio coralliilyticus RE98 Isolated from a Shellfish Hatchery.</title>
        <authorList>
            <person name="Richards G.P."/>
            <person name="Bono J.L."/>
            <person name="Watson M.A."/>
            <person name="Needleman D.S."/>
        </authorList>
    </citation>
    <scope>NUCLEOTIDE SEQUENCE [LARGE SCALE GENOMIC DNA]</scope>
    <source>
        <strain evidence="2 4">RE98</strain>
        <plasmid evidence="2 4">p319</plasmid>
    </source>
</reference>
<geneLocation type="plasmid" evidence="2 4">
    <name>p319</name>
</geneLocation>
<dbReference type="KEGG" id="vcy:IX92_27700"/>
<dbReference type="RefSeq" id="WP_019274862.1">
    <property type="nucleotide sequence ID" value="NZ_CM004384.1"/>
</dbReference>
<keyword evidence="4" id="KW-1185">Reference proteome</keyword>
<organism evidence="3 5">
    <name type="scientific">Vibrio coralliilyticus</name>
    <dbReference type="NCBI Taxonomy" id="190893"/>
    <lineage>
        <taxon>Bacteria</taxon>
        <taxon>Pseudomonadati</taxon>
        <taxon>Pseudomonadota</taxon>
        <taxon>Gammaproteobacteria</taxon>
        <taxon>Vibrionales</taxon>
        <taxon>Vibrionaceae</taxon>
        <taxon>Vibrio</taxon>
    </lineage>
</organism>
<name>A0AAJ3EXL9_9VIBR</name>